<dbReference type="InterPro" id="IPR003439">
    <property type="entry name" value="ABC_transporter-like_ATP-bd"/>
</dbReference>
<dbReference type="AlphaFoldDB" id="A0A941EFV5"/>
<feature type="domain" description="ABC transporter" evidence="9">
    <location>
        <begin position="8"/>
        <end position="222"/>
    </location>
</feature>
<dbReference type="InterPro" id="IPR050352">
    <property type="entry name" value="ABCG_transporters"/>
</dbReference>
<feature type="transmembrane region" description="Helical" evidence="8">
    <location>
        <begin position="502"/>
        <end position="521"/>
    </location>
</feature>
<comment type="subcellular location">
    <subcellularLocation>
        <location evidence="1">Membrane</location>
        <topology evidence="1">Multi-pass membrane protein</topology>
    </subcellularLocation>
</comment>
<comment type="caution">
    <text evidence="10">The sequence shown here is derived from an EMBL/GenBank/DDBJ whole genome shotgun (WGS) entry which is preliminary data.</text>
</comment>
<dbReference type="GO" id="GO:0016887">
    <property type="term" value="F:ATP hydrolysis activity"/>
    <property type="evidence" value="ECO:0007669"/>
    <property type="project" value="InterPro"/>
</dbReference>
<dbReference type="InterPro" id="IPR013525">
    <property type="entry name" value="ABC2_TM"/>
</dbReference>
<feature type="transmembrane region" description="Helical" evidence="8">
    <location>
        <begin position="315"/>
        <end position="339"/>
    </location>
</feature>
<evidence type="ECO:0000256" key="6">
    <source>
        <dbReference type="ARBA" id="ARBA00022989"/>
    </source>
</evidence>
<sequence length="527" mass="54202">MGAGGLRIEARGLAARRAGGGARILHGVDVDVPAGAVLAIAGPSGAGKTTLLGELAAGHPAGSIGFVPQDDIVHLDLSLSRTLIYAARLRLPARSSAGEVSAAVTRVLDALGLAATAGRRVGSLSGGERKRASIAVELLTRPRALFLDEPTSGLDPAAGARLMALLRGLARGGTTVVLTTHNPADLAHADAVAFLAAGRLLYRGEPAELAASFGVASIEEVYGIDPEDVPAAPALPPATAVDAGPAAPASAAPGAVRQWWLLTRRSAAILTRNRLSAAVVLGSPIMIAAMFAMLFRPHAFDPANDNPGSSAMIMFWIAFGAFFFGLTYGLLQICTELAIVRRERRTVLRLGPYLASKFTLLLPVLADADALLLAVLRATDRLPAATLSVYGSLLLTAVLASAAALTLGLLASAAVSDPSQATLMLPLLCFPQVLFSGAFVPVPQMGAVGSAISWAMTNRWAYEALGRGIGLDGLWAHGSSPLGPPLLASYGGTFTGSATAGWAWLGGYALLFLAGAWAVLARKCRRR</sequence>
<organism evidence="10 11">
    <name type="scientific">Actinospica acidithermotolerans</name>
    <dbReference type="NCBI Taxonomy" id="2828514"/>
    <lineage>
        <taxon>Bacteria</taxon>
        <taxon>Bacillati</taxon>
        <taxon>Actinomycetota</taxon>
        <taxon>Actinomycetes</taxon>
        <taxon>Catenulisporales</taxon>
        <taxon>Actinospicaceae</taxon>
        <taxon>Actinospica</taxon>
    </lineage>
</organism>
<dbReference type="PROSITE" id="PS00211">
    <property type="entry name" value="ABC_TRANSPORTER_1"/>
    <property type="match status" value="1"/>
</dbReference>
<dbReference type="PROSITE" id="PS50893">
    <property type="entry name" value="ABC_TRANSPORTER_2"/>
    <property type="match status" value="1"/>
</dbReference>
<feature type="transmembrane region" description="Helical" evidence="8">
    <location>
        <begin position="390"/>
        <end position="411"/>
    </location>
</feature>
<evidence type="ECO:0000313" key="11">
    <source>
        <dbReference type="Proteomes" id="UP000676325"/>
    </source>
</evidence>
<evidence type="ECO:0000256" key="3">
    <source>
        <dbReference type="ARBA" id="ARBA00022692"/>
    </source>
</evidence>
<keyword evidence="6 8" id="KW-1133">Transmembrane helix</keyword>
<dbReference type="Pfam" id="PF00005">
    <property type="entry name" value="ABC_tran"/>
    <property type="match status" value="1"/>
</dbReference>
<keyword evidence="4" id="KW-0547">Nucleotide-binding</keyword>
<proteinExistence type="predicted"/>
<dbReference type="InterPro" id="IPR003593">
    <property type="entry name" value="AAA+_ATPase"/>
</dbReference>
<dbReference type="GO" id="GO:0140359">
    <property type="term" value="F:ABC-type transporter activity"/>
    <property type="evidence" value="ECO:0007669"/>
    <property type="project" value="InterPro"/>
</dbReference>
<gene>
    <name evidence="10" type="ORF">KDK95_26130</name>
</gene>
<feature type="transmembrane region" description="Helical" evidence="8">
    <location>
        <begin position="360"/>
        <end position="378"/>
    </location>
</feature>
<reference evidence="10" key="1">
    <citation type="submission" date="2021-04" db="EMBL/GenBank/DDBJ databases">
        <title>Genome based classification of Actinospica acidithermotolerans sp. nov., an actinobacterium isolated from an Indonesian hot spring.</title>
        <authorList>
            <person name="Kusuma A.B."/>
            <person name="Putra K.E."/>
            <person name="Nafisah S."/>
            <person name="Loh J."/>
            <person name="Nouioui I."/>
            <person name="Goodfellow M."/>
        </authorList>
    </citation>
    <scope>NUCLEOTIDE SEQUENCE</scope>
    <source>
        <strain evidence="10">MGRD01-02</strain>
    </source>
</reference>
<dbReference type="EMBL" id="JAGSOH010000101">
    <property type="protein sequence ID" value="MBR7829810.1"/>
    <property type="molecule type" value="Genomic_DNA"/>
</dbReference>
<dbReference type="SUPFAM" id="SSF52540">
    <property type="entry name" value="P-loop containing nucleoside triphosphate hydrolases"/>
    <property type="match status" value="1"/>
</dbReference>
<evidence type="ECO:0000256" key="8">
    <source>
        <dbReference type="SAM" id="Phobius"/>
    </source>
</evidence>
<keyword evidence="7 8" id="KW-0472">Membrane</keyword>
<evidence type="ECO:0000256" key="1">
    <source>
        <dbReference type="ARBA" id="ARBA00004141"/>
    </source>
</evidence>
<evidence type="ECO:0000256" key="5">
    <source>
        <dbReference type="ARBA" id="ARBA00022840"/>
    </source>
</evidence>
<dbReference type="GO" id="GO:0016020">
    <property type="term" value="C:membrane"/>
    <property type="evidence" value="ECO:0007669"/>
    <property type="project" value="UniProtKB-SubCell"/>
</dbReference>
<dbReference type="Pfam" id="PF01061">
    <property type="entry name" value="ABC2_membrane"/>
    <property type="match status" value="1"/>
</dbReference>
<dbReference type="PANTHER" id="PTHR48041:SF139">
    <property type="entry name" value="PROTEIN SCARLET"/>
    <property type="match status" value="1"/>
</dbReference>
<evidence type="ECO:0000256" key="2">
    <source>
        <dbReference type="ARBA" id="ARBA00022448"/>
    </source>
</evidence>
<dbReference type="PANTHER" id="PTHR48041">
    <property type="entry name" value="ABC TRANSPORTER G FAMILY MEMBER 28"/>
    <property type="match status" value="1"/>
</dbReference>
<evidence type="ECO:0000259" key="9">
    <source>
        <dbReference type="PROSITE" id="PS50893"/>
    </source>
</evidence>
<evidence type="ECO:0000313" key="10">
    <source>
        <dbReference type="EMBL" id="MBR7829810.1"/>
    </source>
</evidence>
<protein>
    <submittedName>
        <fullName evidence="10">ATP-binding cassette domain-containing protein</fullName>
    </submittedName>
</protein>
<keyword evidence="2" id="KW-0813">Transport</keyword>
<dbReference type="InterPro" id="IPR017871">
    <property type="entry name" value="ABC_transporter-like_CS"/>
</dbReference>
<accession>A0A941EFV5</accession>
<feature type="transmembrane region" description="Helical" evidence="8">
    <location>
        <begin position="275"/>
        <end position="295"/>
    </location>
</feature>
<evidence type="ECO:0000256" key="4">
    <source>
        <dbReference type="ARBA" id="ARBA00022741"/>
    </source>
</evidence>
<name>A0A941EFV5_9ACTN</name>
<keyword evidence="5 10" id="KW-0067">ATP-binding</keyword>
<dbReference type="Gene3D" id="3.40.50.300">
    <property type="entry name" value="P-loop containing nucleotide triphosphate hydrolases"/>
    <property type="match status" value="1"/>
</dbReference>
<dbReference type="SMART" id="SM00382">
    <property type="entry name" value="AAA"/>
    <property type="match status" value="1"/>
</dbReference>
<dbReference type="RefSeq" id="WP_212520944.1">
    <property type="nucleotide sequence ID" value="NZ_JAGSOH010000101.1"/>
</dbReference>
<dbReference type="GO" id="GO:0005524">
    <property type="term" value="F:ATP binding"/>
    <property type="evidence" value="ECO:0007669"/>
    <property type="project" value="UniProtKB-KW"/>
</dbReference>
<keyword evidence="11" id="KW-1185">Reference proteome</keyword>
<dbReference type="InterPro" id="IPR027417">
    <property type="entry name" value="P-loop_NTPase"/>
</dbReference>
<keyword evidence="3 8" id="KW-0812">Transmembrane</keyword>
<evidence type="ECO:0000256" key="7">
    <source>
        <dbReference type="ARBA" id="ARBA00023136"/>
    </source>
</evidence>
<dbReference type="Proteomes" id="UP000676325">
    <property type="component" value="Unassembled WGS sequence"/>
</dbReference>